<organism evidence="2 3">
    <name type="scientific">Roseateles agri</name>
    <dbReference type="NCBI Taxonomy" id="3098619"/>
    <lineage>
        <taxon>Bacteria</taxon>
        <taxon>Pseudomonadati</taxon>
        <taxon>Pseudomonadota</taxon>
        <taxon>Betaproteobacteria</taxon>
        <taxon>Burkholderiales</taxon>
        <taxon>Sphaerotilaceae</taxon>
        <taxon>Roseateles</taxon>
    </lineage>
</organism>
<dbReference type="InterPro" id="IPR021344">
    <property type="entry name" value="DUF2970"/>
</dbReference>
<evidence type="ECO:0000313" key="2">
    <source>
        <dbReference type="EMBL" id="MDY0743212.1"/>
    </source>
</evidence>
<proteinExistence type="predicted"/>
<feature type="transmembrane region" description="Helical" evidence="1">
    <location>
        <begin position="54"/>
        <end position="77"/>
    </location>
</feature>
<evidence type="ECO:0000313" key="3">
    <source>
        <dbReference type="Proteomes" id="UP001285263"/>
    </source>
</evidence>
<evidence type="ECO:0000256" key="1">
    <source>
        <dbReference type="SAM" id="Phobius"/>
    </source>
</evidence>
<keyword evidence="1" id="KW-0472">Membrane</keyword>
<dbReference type="EMBL" id="JAXCLA010000001">
    <property type="protein sequence ID" value="MDY0743212.1"/>
    <property type="molecule type" value="Genomic_DNA"/>
</dbReference>
<keyword evidence="1" id="KW-1133">Transmembrane helix</keyword>
<sequence>MSGDDIKAGDDLKEAVARPGSFLQTARAVAWSFFGVRRGADYEKDVARLNPVHVIIAGVIGAALFVLLLVLLVQWVIGSGVAGS</sequence>
<dbReference type="RefSeq" id="WP_320421064.1">
    <property type="nucleotide sequence ID" value="NZ_JAXCLA010000001.1"/>
</dbReference>
<protein>
    <submittedName>
        <fullName evidence="2">DUF2970 domain-containing protein</fullName>
    </submittedName>
</protein>
<comment type="caution">
    <text evidence="2">The sequence shown here is derived from an EMBL/GenBank/DDBJ whole genome shotgun (WGS) entry which is preliminary data.</text>
</comment>
<gene>
    <name evidence="2" type="ORF">SNE35_01775</name>
</gene>
<dbReference type="Pfam" id="PF11174">
    <property type="entry name" value="DUF2970"/>
    <property type="match status" value="1"/>
</dbReference>
<keyword evidence="3" id="KW-1185">Reference proteome</keyword>
<name>A0ABU5DAA2_9BURK</name>
<dbReference type="Proteomes" id="UP001285263">
    <property type="component" value="Unassembled WGS sequence"/>
</dbReference>
<reference evidence="2 3" key="1">
    <citation type="submission" date="2023-11" db="EMBL/GenBank/DDBJ databases">
        <title>Paucibacter sp. nov., isolated from fresh soil in Korea.</title>
        <authorList>
            <person name="Le N.T.T."/>
        </authorList>
    </citation>
    <scope>NUCLEOTIDE SEQUENCE [LARGE SCALE GENOMIC DNA]</scope>
    <source>
        <strain evidence="2 3">R3-3</strain>
    </source>
</reference>
<keyword evidence="1" id="KW-0812">Transmembrane</keyword>
<accession>A0ABU5DAA2</accession>